<proteinExistence type="predicted"/>
<evidence type="ECO:0008006" key="3">
    <source>
        <dbReference type="Google" id="ProtNLM"/>
    </source>
</evidence>
<evidence type="ECO:0000313" key="1">
    <source>
        <dbReference type="EMBL" id="ATQ57245.1"/>
    </source>
</evidence>
<name>A0A2D2C419_9RHOB</name>
<dbReference type="AlphaFoldDB" id="A0A2D2C419"/>
<sequence length="201" mass="22085">MPDPTDPRAVADDPSSIVQQMPKVSTEVLPCPFCGWGPEIGYGDAQGLIVACCITEGCPGEKAVAPVQEWNRRATEADLRAEVERRPGLSKAAQDVMAERQRQISVEGWTPEHDDAHDECELAFAAAVYALESAWPSNWQDRQRQGAIRELWPWQAGWHKSTTQRRDLVKVGALILADIERLDRAALSPETDGGQDAPADS</sequence>
<dbReference type="EMBL" id="CP024422">
    <property type="protein sequence ID" value="ATQ57245.1"/>
    <property type="molecule type" value="Genomic_DNA"/>
</dbReference>
<dbReference type="GeneID" id="78900571"/>
<reference evidence="1 2" key="1">
    <citation type="submission" date="2017-10" db="EMBL/GenBank/DDBJ databases">
        <title>Complete genome sequence of Paracoccus yeei TT13 isolated from human skin.</title>
        <authorList>
            <person name="Lee K."/>
            <person name="Lim J.Y."/>
            <person name="Hwang I."/>
        </authorList>
    </citation>
    <scope>NUCLEOTIDE SEQUENCE [LARGE SCALE GENOMIC DNA]</scope>
    <source>
        <strain evidence="1 2">TT13</strain>
    </source>
</reference>
<dbReference type="Proteomes" id="UP000229314">
    <property type="component" value="Chromosome"/>
</dbReference>
<organism evidence="1 2">
    <name type="scientific">Paracoccus yeei</name>
    <dbReference type="NCBI Taxonomy" id="147645"/>
    <lineage>
        <taxon>Bacteria</taxon>
        <taxon>Pseudomonadati</taxon>
        <taxon>Pseudomonadota</taxon>
        <taxon>Alphaproteobacteria</taxon>
        <taxon>Rhodobacterales</taxon>
        <taxon>Paracoccaceae</taxon>
        <taxon>Paracoccus</taxon>
    </lineage>
</organism>
<protein>
    <recommendedName>
        <fullName evidence="3">Restriction alleviation protein, Lar family</fullName>
    </recommendedName>
</protein>
<accession>A0A2D2C419</accession>
<gene>
    <name evidence="1" type="ORF">PYTT13_16535</name>
</gene>
<dbReference type="RefSeq" id="WP_099649833.1">
    <property type="nucleotide sequence ID" value="NZ_CAJGAB010000097.1"/>
</dbReference>
<evidence type="ECO:0000313" key="2">
    <source>
        <dbReference type="Proteomes" id="UP000229314"/>
    </source>
</evidence>